<evidence type="ECO:0000313" key="1">
    <source>
        <dbReference type="EMBL" id="KEQ06654.1"/>
    </source>
</evidence>
<reference evidence="1 2" key="1">
    <citation type="submission" date="2014-06" db="EMBL/GenBank/DDBJ databases">
        <title>Rhizobium pelagicum/R2-400B4.</title>
        <authorList>
            <person name="Kimes N.E."/>
            <person name="Lopez-Perez M."/>
        </authorList>
    </citation>
    <scope>NUCLEOTIDE SEQUENCE [LARGE SCALE GENOMIC DNA]</scope>
    <source>
        <strain evidence="1 2">R2-400B4</strain>
    </source>
</reference>
<dbReference type="AlphaFoldDB" id="A0A922NXW0"/>
<protein>
    <recommendedName>
        <fullName evidence="3">Cellulose-binding protein</fullName>
    </recommendedName>
</protein>
<accession>A0A922NXW0</accession>
<comment type="caution">
    <text evidence="1">The sequence shown here is derived from an EMBL/GenBank/DDBJ whole genome shotgun (WGS) entry which is preliminary data.</text>
</comment>
<dbReference type="EMBL" id="JOKJ01000015">
    <property type="protein sequence ID" value="KEQ06654.1"/>
    <property type="molecule type" value="Genomic_DNA"/>
</dbReference>
<dbReference type="OrthoDB" id="7783360at2"/>
<dbReference type="InterPro" id="IPR017853">
    <property type="entry name" value="GH"/>
</dbReference>
<sequence>MSYWAQEQPFTNLAHNAARWRVQIKDAPFTWDEPLPPMTPDGYPLSVPDGAWLDSFLIFTARREHLPRELFLNYDGRGKMTYVGGGELTQRLPGRDRLRNLARDDALTLRMIETDSSDPIRNIRLVEQDPPAAAEFRRPFLDRLQGMQVLRFMDWMGTNNSRVRQWQDRPRRGQFGRSELGVPLETMILLSNTVGLSPWFTMPHLADDDYVRAFADQVRRDLDPGLAVHVEYSNEVWNTMFDQAGHAGTRGLALGLSQDGYQAQLRYYSLRTSQILAIWEDVFAADGHRVVGVYAAQAANPWTSETILEFGDARRFADVLAIAPYFGGGLGAPERAPDVQDWGLDQLFDTLHLEVETESRHQIAAQAAIARRYGLPLYAYEGGQHLVGHGGAENNDRLTELFIAANRDARMGALYKRHLGVWQEEGGDLYALFASMGGPSKWGSWGLLEFEGDRRPKWEAVQDLLRR</sequence>
<gene>
    <name evidence="1" type="ORF">GV68_06240</name>
</gene>
<evidence type="ECO:0000313" key="2">
    <source>
        <dbReference type="Proteomes" id="UP000052167"/>
    </source>
</evidence>
<name>A0A922NXW0_9HYPH</name>
<evidence type="ECO:0008006" key="3">
    <source>
        <dbReference type="Google" id="ProtNLM"/>
    </source>
</evidence>
<organism evidence="1 2">
    <name type="scientific">Pseudorhizobium pelagicum</name>
    <dbReference type="NCBI Taxonomy" id="1509405"/>
    <lineage>
        <taxon>Bacteria</taxon>
        <taxon>Pseudomonadati</taxon>
        <taxon>Pseudomonadota</taxon>
        <taxon>Alphaproteobacteria</taxon>
        <taxon>Hyphomicrobiales</taxon>
        <taxon>Rhizobiaceae</taxon>
        <taxon>Rhizobium/Agrobacterium group</taxon>
        <taxon>Pseudorhizobium</taxon>
    </lineage>
</organism>
<keyword evidence="2" id="KW-1185">Reference proteome</keyword>
<dbReference type="SUPFAM" id="SSF51445">
    <property type="entry name" value="(Trans)glycosidases"/>
    <property type="match status" value="1"/>
</dbReference>
<dbReference type="Proteomes" id="UP000052167">
    <property type="component" value="Unassembled WGS sequence"/>
</dbReference>
<proteinExistence type="predicted"/>